<sequence length="119" mass="12948">GECPHHGSSKDGAQSALTLANVAGIFYILVGGLITAVISAVLEFIYKSKVDADNSQRSFGSIVRSKARLSFKGHINKDERAENGYRRRSHNSVTYTYTGPISFNGGNHTFEDSNTHTEV</sequence>
<keyword evidence="1" id="KW-1133">Transmembrane helix</keyword>
<organism evidence="2">
    <name type="scientific">Arion vulgaris</name>
    <dbReference type="NCBI Taxonomy" id="1028688"/>
    <lineage>
        <taxon>Eukaryota</taxon>
        <taxon>Metazoa</taxon>
        <taxon>Spiralia</taxon>
        <taxon>Lophotrochozoa</taxon>
        <taxon>Mollusca</taxon>
        <taxon>Gastropoda</taxon>
        <taxon>Heterobranchia</taxon>
        <taxon>Euthyneura</taxon>
        <taxon>Panpulmonata</taxon>
        <taxon>Eupulmonata</taxon>
        <taxon>Stylommatophora</taxon>
        <taxon>Helicina</taxon>
        <taxon>Arionoidea</taxon>
        <taxon>Arionidae</taxon>
        <taxon>Arion</taxon>
    </lineage>
</organism>
<keyword evidence="1" id="KW-0472">Membrane</keyword>
<evidence type="ECO:0000256" key="1">
    <source>
        <dbReference type="SAM" id="Phobius"/>
    </source>
</evidence>
<evidence type="ECO:0000313" key="2">
    <source>
        <dbReference type="EMBL" id="CEK55038.1"/>
    </source>
</evidence>
<dbReference type="EMBL" id="HACG01008173">
    <property type="protein sequence ID" value="CEK55038.1"/>
    <property type="molecule type" value="Transcribed_RNA"/>
</dbReference>
<accession>A0A0B6YFN6</accession>
<protein>
    <submittedName>
        <fullName evidence="2">Uncharacterized protein</fullName>
    </submittedName>
</protein>
<dbReference type="AlphaFoldDB" id="A0A0B6YFN6"/>
<keyword evidence="1" id="KW-0812">Transmembrane</keyword>
<feature type="transmembrane region" description="Helical" evidence="1">
    <location>
        <begin position="25"/>
        <end position="46"/>
    </location>
</feature>
<reference evidence="2" key="1">
    <citation type="submission" date="2014-12" db="EMBL/GenBank/DDBJ databases">
        <title>Insight into the proteome of Arion vulgaris.</title>
        <authorList>
            <person name="Aradska J."/>
            <person name="Bulat T."/>
            <person name="Smidak R."/>
            <person name="Sarate P."/>
            <person name="Gangsoo J."/>
            <person name="Sialana F."/>
            <person name="Bilban M."/>
            <person name="Lubec G."/>
        </authorList>
    </citation>
    <scope>NUCLEOTIDE SEQUENCE</scope>
    <source>
        <tissue evidence="2">Skin</tissue>
    </source>
</reference>
<proteinExistence type="predicted"/>
<name>A0A0B6YFN6_9EUPU</name>
<gene>
    <name evidence="2" type="primary">ORF24215</name>
</gene>
<feature type="non-terminal residue" evidence="2">
    <location>
        <position position="1"/>
    </location>
</feature>